<dbReference type="RefSeq" id="WP_092781232.1">
    <property type="nucleotide sequence ID" value="NZ_FNAP01000001.1"/>
</dbReference>
<proteinExistence type="predicted"/>
<dbReference type="OrthoDB" id="9811073at2"/>
<dbReference type="STRING" id="69960.SAMN05421720_101382"/>
<dbReference type="SUPFAM" id="SSF52540">
    <property type="entry name" value="P-loop containing nucleoside triphosphate hydrolases"/>
    <property type="match status" value="1"/>
</dbReference>
<dbReference type="Proteomes" id="UP000199412">
    <property type="component" value="Unassembled WGS sequence"/>
</dbReference>
<feature type="region of interest" description="Disordered" evidence="1">
    <location>
        <begin position="1"/>
        <end position="30"/>
    </location>
</feature>
<dbReference type="PANTHER" id="PTHR11669:SF8">
    <property type="entry name" value="DNA POLYMERASE III SUBUNIT DELTA"/>
    <property type="match status" value="1"/>
</dbReference>
<name>A0A1G6X6L9_9PROT</name>
<reference evidence="2 3" key="1">
    <citation type="submission" date="2016-10" db="EMBL/GenBank/DDBJ databases">
        <authorList>
            <person name="de Groot N.N."/>
        </authorList>
    </citation>
    <scope>NUCLEOTIDE SEQUENCE [LARGE SCALE GENOMIC DNA]</scope>
    <source>
        <strain evidence="2 3">ATCC 700224</strain>
    </source>
</reference>
<dbReference type="PANTHER" id="PTHR11669">
    <property type="entry name" value="REPLICATION FACTOR C / DNA POLYMERASE III GAMMA-TAU SUBUNIT"/>
    <property type="match status" value="1"/>
</dbReference>
<dbReference type="Pfam" id="PF13177">
    <property type="entry name" value="DNA_pol3_delta2"/>
    <property type="match status" value="1"/>
</dbReference>
<organism evidence="2 3">
    <name type="scientific">Rhodospira trueperi</name>
    <dbReference type="NCBI Taxonomy" id="69960"/>
    <lineage>
        <taxon>Bacteria</taxon>
        <taxon>Pseudomonadati</taxon>
        <taxon>Pseudomonadota</taxon>
        <taxon>Alphaproteobacteria</taxon>
        <taxon>Rhodospirillales</taxon>
        <taxon>Rhodospirillaceae</taxon>
        <taxon>Rhodospira</taxon>
    </lineage>
</organism>
<evidence type="ECO:0000256" key="1">
    <source>
        <dbReference type="SAM" id="MobiDB-lite"/>
    </source>
</evidence>
<dbReference type="GO" id="GO:0009360">
    <property type="term" value="C:DNA polymerase III complex"/>
    <property type="evidence" value="ECO:0007669"/>
    <property type="project" value="TreeGrafter"/>
</dbReference>
<dbReference type="EMBL" id="FNAP01000001">
    <property type="protein sequence ID" value="SDD73533.1"/>
    <property type="molecule type" value="Genomic_DNA"/>
</dbReference>
<dbReference type="GO" id="GO:0006261">
    <property type="term" value="P:DNA-templated DNA replication"/>
    <property type="evidence" value="ECO:0007669"/>
    <property type="project" value="TreeGrafter"/>
</dbReference>
<dbReference type="AlphaFoldDB" id="A0A1G6X6L9"/>
<dbReference type="InterPro" id="IPR050238">
    <property type="entry name" value="DNA_Rep/Repair_Clamp_Loader"/>
</dbReference>
<keyword evidence="3" id="KW-1185">Reference proteome</keyword>
<dbReference type="NCBIfam" id="NF005677">
    <property type="entry name" value="PRK07471.1"/>
    <property type="match status" value="1"/>
</dbReference>
<evidence type="ECO:0000313" key="2">
    <source>
        <dbReference type="EMBL" id="SDD73533.1"/>
    </source>
</evidence>
<sequence>MVRGRGTTADNPSRGSTEDEPAPRENSILFGQEEAEGAVLRAWTGGRMSHAWLLTGPRGIGKATLAYRMARFILADGSTGRSAAADDGPGLFGDPEPTPALAQGLALDPNHPVFHRVRAGSHADLRVIERGFANEKQAEKDIEAGREPRRRDGIVVGDVRDLGAFLSLTPAEGGWRVVVIDAADEMNRNAANAVLKVLEEPPRRSVLLLVAHNPARLPATIPSRCRRLALRPLAEPVMRELLARYRPDLDETARETLVGLSRGSIGRALGLARAGGLDLHGEVMALVAQAPRMDVTRCHALGDRVAKDETAWHLFRDLVPGWLARLTRTGAVGTAPDPGSEDGEGALMRRLCEAGALDRWIAVWEKTNHLLDRADAVNLDRKHAALAVLSLIDRAAARS</sequence>
<protein>
    <submittedName>
        <fullName evidence="2">DNA polymerase-3 subunit delta</fullName>
    </submittedName>
</protein>
<accession>A0A1G6X6L9</accession>
<gene>
    <name evidence="2" type="ORF">SAMN05421720_101382</name>
</gene>
<dbReference type="InterPro" id="IPR027417">
    <property type="entry name" value="P-loop_NTPase"/>
</dbReference>
<dbReference type="Gene3D" id="3.40.50.300">
    <property type="entry name" value="P-loop containing nucleotide triphosphate hydrolases"/>
    <property type="match status" value="1"/>
</dbReference>
<evidence type="ECO:0000313" key="3">
    <source>
        <dbReference type="Proteomes" id="UP000199412"/>
    </source>
</evidence>